<evidence type="ECO:0000256" key="2">
    <source>
        <dbReference type="SAM" id="SignalP"/>
    </source>
</evidence>
<dbReference type="GO" id="GO:0019815">
    <property type="term" value="C:B cell receptor complex"/>
    <property type="evidence" value="ECO:0007669"/>
    <property type="project" value="TreeGrafter"/>
</dbReference>
<dbReference type="PROSITE" id="PS00290">
    <property type="entry name" value="IG_MHC"/>
    <property type="match status" value="1"/>
</dbReference>
<comment type="caution">
    <text evidence="4">The sequence shown here is derived from an EMBL/GenBank/DDBJ whole genome shotgun (WGS) entry which is preliminary data.</text>
</comment>
<dbReference type="InterPro" id="IPR003599">
    <property type="entry name" value="Ig_sub"/>
</dbReference>
<name>A0A8T2LMB8_ASTMX</name>
<dbReference type="SUPFAM" id="SSF48726">
    <property type="entry name" value="Immunoglobulin"/>
    <property type="match status" value="1"/>
</dbReference>
<sequence length="142" mass="16106">MAHIHSVYTLLLSAFLTGCVCESDLTVWQNPERINAIEGQPVNINCSFKFNSAAEQLKVKWLKNNTEVYKHEPYNISALRSQNFNSRTVPQTSVLHLPSVQLNDSGTYYCKVWHDVPLLGEKISEQGTELRVGKFSLIDHSK</sequence>
<dbReference type="Gene3D" id="2.60.40.10">
    <property type="entry name" value="Immunoglobulins"/>
    <property type="match status" value="1"/>
</dbReference>
<keyword evidence="1" id="KW-0393">Immunoglobulin domain</keyword>
<reference evidence="4 5" key="1">
    <citation type="submission" date="2021-07" db="EMBL/GenBank/DDBJ databases">
        <authorList>
            <person name="Imarazene B."/>
            <person name="Zahm M."/>
            <person name="Klopp C."/>
            <person name="Cabau C."/>
            <person name="Beille S."/>
            <person name="Jouanno E."/>
            <person name="Castinel A."/>
            <person name="Lluch J."/>
            <person name="Gil L."/>
            <person name="Kuchtly C."/>
            <person name="Lopez Roques C."/>
            <person name="Donnadieu C."/>
            <person name="Parrinello H."/>
            <person name="Journot L."/>
            <person name="Du K."/>
            <person name="Schartl M."/>
            <person name="Retaux S."/>
            <person name="Guiguen Y."/>
        </authorList>
    </citation>
    <scope>NUCLEOTIDE SEQUENCE [LARGE SCALE GENOMIC DNA]</scope>
    <source>
        <strain evidence="4">Pach_M1</strain>
        <tissue evidence="4">Testis</tissue>
    </source>
</reference>
<dbReference type="AlphaFoldDB" id="A0A8T2LMB8"/>
<evidence type="ECO:0000313" key="4">
    <source>
        <dbReference type="EMBL" id="KAG9270566.1"/>
    </source>
</evidence>
<proteinExistence type="predicted"/>
<evidence type="ECO:0000259" key="3">
    <source>
        <dbReference type="PROSITE" id="PS50835"/>
    </source>
</evidence>
<feature type="domain" description="Ig-like" evidence="3">
    <location>
        <begin position="38"/>
        <end position="124"/>
    </location>
</feature>
<evidence type="ECO:0000256" key="1">
    <source>
        <dbReference type="ARBA" id="ARBA00023319"/>
    </source>
</evidence>
<accession>A0A8T2LMB8</accession>
<dbReference type="Pfam" id="PF07686">
    <property type="entry name" value="V-set"/>
    <property type="match status" value="1"/>
</dbReference>
<dbReference type="GO" id="GO:0009897">
    <property type="term" value="C:external side of plasma membrane"/>
    <property type="evidence" value="ECO:0007669"/>
    <property type="project" value="TreeGrafter"/>
</dbReference>
<dbReference type="Proteomes" id="UP000752171">
    <property type="component" value="Unassembled WGS sequence"/>
</dbReference>
<dbReference type="PANTHER" id="PTHR14334:SF3">
    <property type="entry name" value="TRANSMEMBRANE AND IMMUNOGLOBULIN DOMAIN CONTAINING 2"/>
    <property type="match status" value="1"/>
</dbReference>
<feature type="chain" id="PRO_5035894135" evidence="2">
    <location>
        <begin position="22"/>
        <end position="142"/>
    </location>
</feature>
<keyword evidence="2" id="KW-0732">Signal</keyword>
<dbReference type="InterPro" id="IPR013106">
    <property type="entry name" value="Ig_V-set"/>
</dbReference>
<dbReference type="InterPro" id="IPR007110">
    <property type="entry name" value="Ig-like_dom"/>
</dbReference>
<dbReference type="GO" id="GO:0050853">
    <property type="term" value="P:B cell receptor signaling pathway"/>
    <property type="evidence" value="ECO:0007669"/>
    <property type="project" value="TreeGrafter"/>
</dbReference>
<dbReference type="InterPro" id="IPR013783">
    <property type="entry name" value="Ig-like_fold"/>
</dbReference>
<protein>
    <submittedName>
        <fullName evidence="4">Sialic acid-binding Ig-like lectin 8 isoform X2</fullName>
    </submittedName>
</protein>
<dbReference type="EMBL" id="JAICCE010000012">
    <property type="protein sequence ID" value="KAG9270566.1"/>
    <property type="molecule type" value="Genomic_DNA"/>
</dbReference>
<feature type="signal peptide" evidence="2">
    <location>
        <begin position="1"/>
        <end position="21"/>
    </location>
</feature>
<gene>
    <name evidence="4" type="ORF">AMEX_G15531</name>
</gene>
<dbReference type="SMART" id="SM00409">
    <property type="entry name" value="IG"/>
    <property type="match status" value="1"/>
</dbReference>
<dbReference type="InterPro" id="IPR003006">
    <property type="entry name" value="Ig/MHC_CS"/>
</dbReference>
<dbReference type="CDD" id="cd00099">
    <property type="entry name" value="IgV"/>
    <property type="match status" value="1"/>
</dbReference>
<dbReference type="GO" id="GO:0030183">
    <property type="term" value="P:B cell differentiation"/>
    <property type="evidence" value="ECO:0007669"/>
    <property type="project" value="TreeGrafter"/>
</dbReference>
<organism evidence="4 5">
    <name type="scientific">Astyanax mexicanus</name>
    <name type="common">Blind cave fish</name>
    <name type="synonym">Astyanax fasciatus mexicanus</name>
    <dbReference type="NCBI Taxonomy" id="7994"/>
    <lineage>
        <taxon>Eukaryota</taxon>
        <taxon>Metazoa</taxon>
        <taxon>Chordata</taxon>
        <taxon>Craniata</taxon>
        <taxon>Vertebrata</taxon>
        <taxon>Euteleostomi</taxon>
        <taxon>Actinopterygii</taxon>
        <taxon>Neopterygii</taxon>
        <taxon>Teleostei</taxon>
        <taxon>Ostariophysi</taxon>
        <taxon>Characiformes</taxon>
        <taxon>Characoidei</taxon>
        <taxon>Acestrorhamphidae</taxon>
        <taxon>Acestrorhamphinae</taxon>
        <taxon>Astyanax</taxon>
    </lineage>
</organism>
<dbReference type="PROSITE" id="PS50835">
    <property type="entry name" value="IG_LIKE"/>
    <property type="match status" value="1"/>
</dbReference>
<dbReference type="PANTHER" id="PTHR14334">
    <property type="entry name" value="B-CELL ANTIGEN RECEPTOR COMPLEX-ASSOCIATED PROTEIN"/>
    <property type="match status" value="1"/>
</dbReference>
<evidence type="ECO:0000313" key="5">
    <source>
        <dbReference type="Proteomes" id="UP000752171"/>
    </source>
</evidence>
<dbReference type="InterPro" id="IPR036179">
    <property type="entry name" value="Ig-like_dom_sf"/>
</dbReference>